<dbReference type="SUPFAM" id="SSF56553">
    <property type="entry name" value="Insert subdomain of RNA polymerase alpha subunit"/>
    <property type="match status" value="1"/>
</dbReference>
<dbReference type="GO" id="GO:0003677">
    <property type="term" value="F:DNA binding"/>
    <property type="evidence" value="ECO:0007669"/>
    <property type="project" value="UniProtKB-UniRule"/>
</dbReference>
<comment type="function">
    <text evidence="1 8">DNA-dependent RNA polymerase catalyzes the transcription of DNA into RNA using the four ribonucleoside triphosphates as substrates.</text>
</comment>
<accession>A0A514CPU2</accession>
<evidence type="ECO:0000256" key="8">
    <source>
        <dbReference type="HAMAP-Rule" id="MF_00059"/>
    </source>
</evidence>
<geneLocation type="chloroplast" evidence="10"/>
<evidence type="ECO:0000256" key="5">
    <source>
        <dbReference type="ARBA" id="ARBA00022695"/>
    </source>
</evidence>
<dbReference type="NCBIfam" id="NF003519">
    <property type="entry name" value="PRK05182.2-5"/>
    <property type="match status" value="1"/>
</dbReference>
<protein>
    <recommendedName>
        <fullName evidence="8">DNA-directed RNA polymerase subunit alpha</fullName>
        <shortName evidence="8">PEP</shortName>
        <ecNumber evidence="8">2.7.7.6</ecNumber>
    </recommendedName>
    <alternativeName>
        <fullName evidence="8">Plastid-encoded RNA polymerase subunit alpha</fullName>
        <shortName evidence="8">RNA polymerase subunit alpha</shortName>
    </alternativeName>
</protein>
<evidence type="ECO:0000256" key="2">
    <source>
        <dbReference type="ARBA" id="ARBA00007123"/>
    </source>
</evidence>
<keyword evidence="10" id="KW-0934">Plastid</keyword>
<dbReference type="Pfam" id="PF03118">
    <property type="entry name" value="RNA_pol_A_CTD"/>
    <property type="match status" value="1"/>
</dbReference>
<keyword evidence="6 8" id="KW-0804">Transcription</keyword>
<keyword evidence="5 8" id="KW-0548">Nucleotidyltransferase</keyword>
<dbReference type="InterPro" id="IPR011262">
    <property type="entry name" value="DNA-dir_RNA_pol_insert"/>
</dbReference>
<dbReference type="GeneID" id="40865420"/>
<comment type="subcellular location">
    <subcellularLocation>
        <location evidence="8">Plastid</location>
        <location evidence="8">Chloroplast</location>
    </subcellularLocation>
</comment>
<feature type="domain" description="DNA-directed RNA polymerase RpoA/D/Rpb3-type" evidence="9">
    <location>
        <begin position="20"/>
        <end position="225"/>
    </location>
</feature>
<dbReference type="SUPFAM" id="SSF47789">
    <property type="entry name" value="C-terminal domain of RNA polymerase alpha subunit"/>
    <property type="match status" value="1"/>
</dbReference>
<comment type="domain">
    <text evidence="8">The N-terminal domain is essential for RNAP assembly and basal transcription, whereas the C-terminal domain is involved in interaction with transcriptional regulators and with upstream promoter elements.</text>
</comment>
<evidence type="ECO:0000256" key="6">
    <source>
        <dbReference type="ARBA" id="ARBA00023163"/>
    </source>
</evidence>
<reference evidence="10" key="1">
    <citation type="submission" date="2019-02" db="EMBL/GenBank/DDBJ databases">
        <title>Dictyochophyceae plastid genomes reveal unusual variability of their organisation.</title>
        <authorList>
            <person name="Han K.Y."/>
            <person name="Maciszewski K."/>
            <person name="Graf L."/>
            <person name="Andersen R.A."/>
            <person name="Karnkowska A."/>
            <person name="Yoon H.S."/>
        </authorList>
    </citation>
    <scope>NUCLEOTIDE SEQUENCE</scope>
</reference>
<dbReference type="InterPro" id="IPR011260">
    <property type="entry name" value="RNAP_asu_C"/>
</dbReference>
<proteinExistence type="inferred from homology"/>
<dbReference type="AlphaFoldDB" id="A0A514CPU2"/>
<dbReference type="GO" id="GO:0006351">
    <property type="term" value="P:DNA-templated transcription"/>
    <property type="evidence" value="ECO:0007669"/>
    <property type="project" value="UniProtKB-UniRule"/>
</dbReference>
<dbReference type="HAMAP" id="MF_00059">
    <property type="entry name" value="RNApol_bact_RpoA"/>
    <property type="match status" value="1"/>
</dbReference>
<dbReference type="InterPro" id="IPR011263">
    <property type="entry name" value="DNA-dir_RNA_pol_RpoA/D/Rpb3"/>
</dbReference>
<dbReference type="GO" id="GO:0009507">
    <property type="term" value="C:chloroplast"/>
    <property type="evidence" value="ECO:0007669"/>
    <property type="project" value="UniProtKB-SubCell"/>
</dbReference>
<dbReference type="Gene3D" id="1.10.150.20">
    <property type="entry name" value="5' to 3' exonuclease, C-terminal subdomain"/>
    <property type="match status" value="1"/>
</dbReference>
<evidence type="ECO:0000313" key="10">
    <source>
        <dbReference type="EMBL" id="QDH81821.1"/>
    </source>
</evidence>
<dbReference type="FunFam" id="2.170.120.12:FF:000001">
    <property type="entry name" value="DNA-directed RNA polymerase subunit alpha"/>
    <property type="match status" value="1"/>
</dbReference>
<sequence length="312" mass="34887">MTDFKFQCLESTVEESGKITSKFLLRSLRYGQGITIGNALRRVLLSDIMGTAITAVKIPTMVHEFSTVDGIREDILEIFLNLKQVILKRSTENLITGAINIKGPGIITASHIKFNKPIQIVNPNQYIATLGTATTLIMELKVESDVGYRLGEQTKEKNDDFLSLDAVFMPVINVNYKVNTEYEGNATSKEYLIIEITTNGSLTPAAALNEAATYLVSWFQGMAEEPIPKFAEPTKTKEPAKETILIEELQLPVRAYNCLKRVGIKSIEDLMNYTQEDIRNIKNFGKKSAQDVFRALETKFDIVLPTVNTPKN</sequence>
<evidence type="ECO:0000259" key="9">
    <source>
        <dbReference type="SMART" id="SM00662"/>
    </source>
</evidence>
<dbReference type="Pfam" id="PF01193">
    <property type="entry name" value="RNA_pol_L"/>
    <property type="match status" value="1"/>
</dbReference>
<keyword evidence="10" id="KW-0150">Chloroplast</keyword>
<dbReference type="SUPFAM" id="SSF55257">
    <property type="entry name" value="RBP11-like subunits of RNA polymerase"/>
    <property type="match status" value="1"/>
</dbReference>
<dbReference type="GO" id="GO:0000428">
    <property type="term" value="C:DNA-directed RNA polymerase complex"/>
    <property type="evidence" value="ECO:0007669"/>
    <property type="project" value="UniProtKB-KW"/>
</dbReference>
<dbReference type="EC" id="2.7.7.6" evidence="8"/>
<dbReference type="CDD" id="cd06928">
    <property type="entry name" value="RNAP_alpha_NTD"/>
    <property type="match status" value="1"/>
</dbReference>
<dbReference type="EMBL" id="MK561360">
    <property type="protein sequence ID" value="QDH81821.1"/>
    <property type="molecule type" value="Genomic_DNA"/>
</dbReference>
<keyword evidence="4 8" id="KW-0808">Transferase</keyword>
<dbReference type="GO" id="GO:0046983">
    <property type="term" value="F:protein dimerization activity"/>
    <property type="evidence" value="ECO:0007669"/>
    <property type="project" value="InterPro"/>
</dbReference>
<comment type="catalytic activity">
    <reaction evidence="7 8">
        <text>RNA(n) + a ribonucleoside 5'-triphosphate = RNA(n+1) + diphosphate</text>
        <dbReference type="Rhea" id="RHEA:21248"/>
        <dbReference type="Rhea" id="RHEA-COMP:14527"/>
        <dbReference type="Rhea" id="RHEA-COMP:17342"/>
        <dbReference type="ChEBI" id="CHEBI:33019"/>
        <dbReference type="ChEBI" id="CHEBI:61557"/>
        <dbReference type="ChEBI" id="CHEBI:140395"/>
        <dbReference type="EC" id="2.7.7.6"/>
    </reaction>
</comment>
<evidence type="ECO:0000256" key="4">
    <source>
        <dbReference type="ARBA" id="ARBA00022679"/>
    </source>
</evidence>
<gene>
    <name evidence="8 10" type="primary">rpoA</name>
</gene>
<feature type="region of interest" description="Alpha N-terminal domain (alpha-NTD)" evidence="8">
    <location>
        <begin position="1"/>
        <end position="232"/>
    </location>
</feature>
<evidence type="ECO:0000256" key="1">
    <source>
        <dbReference type="ARBA" id="ARBA00004026"/>
    </source>
</evidence>
<feature type="region of interest" description="Alpha C-terminal domain (alpha-CTD)" evidence="8">
    <location>
        <begin position="242"/>
        <end position="312"/>
    </location>
</feature>
<dbReference type="RefSeq" id="YP_009674970.1">
    <property type="nucleotide sequence ID" value="NC_043890.1"/>
</dbReference>
<keyword evidence="3 8" id="KW-0240">DNA-directed RNA polymerase</keyword>
<dbReference type="GO" id="GO:0003899">
    <property type="term" value="F:DNA-directed RNA polymerase activity"/>
    <property type="evidence" value="ECO:0007669"/>
    <property type="project" value="UniProtKB-UniRule"/>
</dbReference>
<organism evidence="10">
    <name type="scientific">Rhizochromulina marina</name>
    <dbReference type="NCBI Taxonomy" id="1034831"/>
    <lineage>
        <taxon>Eukaryota</taxon>
        <taxon>Sar</taxon>
        <taxon>Stramenopiles</taxon>
        <taxon>Ochrophyta</taxon>
        <taxon>Dictyochophyceae</taxon>
        <taxon>Rhizochromulinales</taxon>
        <taxon>Rhizochromulina</taxon>
    </lineage>
</organism>
<evidence type="ECO:0000256" key="7">
    <source>
        <dbReference type="ARBA" id="ARBA00048552"/>
    </source>
</evidence>
<dbReference type="InterPro" id="IPR036643">
    <property type="entry name" value="RNApol_insert_sf"/>
</dbReference>
<dbReference type="SMART" id="SM00662">
    <property type="entry name" value="RPOLD"/>
    <property type="match status" value="1"/>
</dbReference>
<dbReference type="InterPro" id="IPR011773">
    <property type="entry name" value="DNA-dir_RpoA"/>
</dbReference>
<comment type="similarity">
    <text evidence="2 8">Belongs to the RNA polymerase alpha chain family.</text>
</comment>
<dbReference type="Gene3D" id="3.30.1360.10">
    <property type="entry name" value="RNA polymerase, RBP11-like subunit"/>
    <property type="match status" value="1"/>
</dbReference>
<dbReference type="NCBIfam" id="TIGR02027">
    <property type="entry name" value="rpoA"/>
    <property type="match status" value="1"/>
</dbReference>
<name>A0A514CPU2_9STRA</name>
<dbReference type="Gene3D" id="2.170.120.12">
    <property type="entry name" value="DNA-directed RNA polymerase, insert domain"/>
    <property type="match status" value="1"/>
</dbReference>
<evidence type="ECO:0000256" key="3">
    <source>
        <dbReference type="ARBA" id="ARBA00022478"/>
    </source>
</evidence>
<comment type="subunit">
    <text evidence="8">In plastids the minimal PEP RNA polymerase catalytic core is composed of four subunits: alpha, beta, beta', and beta''. When a (nuclear-encoded) sigma factor is associated with the core the holoenzyme is formed, which can initiate transcription.</text>
</comment>
<dbReference type="Pfam" id="PF01000">
    <property type="entry name" value="RNA_pol_A_bac"/>
    <property type="match status" value="1"/>
</dbReference>
<dbReference type="InterPro" id="IPR036603">
    <property type="entry name" value="RBP11-like"/>
</dbReference>